<accession>A0AAE0ZEH4</accession>
<gene>
    <name evidence="2" type="ORF">RRG08_040425</name>
</gene>
<evidence type="ECO:0000313" key="3">
    <source>
        <dbReference type="Proteomes" id="UP001283361"/>
    </source>
</evidence>
<dbReference type="AlphaFoldDB" id="A0AAE0ZEH4"/>
<feature type="compositionally biased region" description="Polar residues" evidence="1">
    <location>
        <begin position="8"/>
        <end position="21"/>
    </location>
</feature>
<dbReference type="Proteomes" id="UP001283361">
    <property type="component" value="Unassembled WGS sequence"/>
</dbReference>
<organism evidence="2 3">
    <name type="scientific">Elysia crispata</name>
    <name type="common">lettuce slug</name>
    <dbReference type="NCBI Taxonomy" id="231223"/>
    <lineage>
        <taxon>Eukaryota</taxon>
        <taxon>Metazoa</taxon>
        <taxon>Spiralia</taxon>
        <taxon>Lophotrochozoa</taxon>
        <taxon>Mollusca</taxon>
        <taxon>Gastropoda</taxon>
        <taxon>Heterobranchia</taxon>
        <taxon>Euthyneura</taxon>
        <taxon>Panpulmonata</taxon>
        <taxon>Sacoglossa</taxon>
        <taxon>Placobranchoidea</taxon>
        <taxon>Plakobranchidae</taxon>
        <taxon>Elysia</taxon>
    </lineage>
</organism>
<reference evidence="2" key="1">
    <citation type="journal article" date="2023" name="G3 (Bethesda)">
        <title>A reference genome for the long-term kleptoplast-retaining sea slug Elysia crispata morphotype clarki.</title>
        <authorList>
            <person name="Eastman K.E."/>
            <person name="Pendleton A.L."/>
            <person name="Shaikh M.A."/>
            <person name="Suttiyut T."/>
            <person name="Ogas R."/>
            <person name="Tomko P."/>
            <person name="Gavelis G."/>
            <person name="Widhalm J.R."/>
            <person name="Wisecaver J.H."/>
        </authorList>
    </citation>
    <scope>NUCLEOTIDE SEQUENCE</scope>
    <source>
        <strain evidence="2">ECLA1</strain>
    </source>
</reference>
<evidence type="ECO:0000256" key="1">
    <source>
        <dbReference type="SAM" id="MobiDB-lite"/>
    </source>
</evidence>
<protein>
    <submittedName>
        <fullName evidence="2">Uncharacterized protein</fullName>
    </submittedName>
</protein>
<sequence length="71" mass="7841">MEEDSAETMDQMSTSRLSSGGIQLPNRLLDAFEDLDSQKVEVPDKNEQHGKACSGMASSRWSEEGKGKEIH</sequence>
<feature type="region of interest" description="Disordered" evidence="1">
    <location>
        <begin position="41"/>
        <end position="71"/>
    </location>
</feature>
<feature type="region of interest" description="Disordered" evidence="1">
    <location>
        <begin position="1"/>
        <end position="23"/>
    </location>
</feature>
<feature type="compositionally biased region" description="Basic and acidic residues" evidence="1">
    <location>
        <begin position="61"/>
        <end position="71"/>
    </location>
</feature>
<proteinExistence type="predicted"/>
<evidence type="ECO:0000313" key="2">
    <source>
        <dbReference type="EMBL" id="KAK3766902.1"/>
    </source>
</evidence>
<feature type="compositionally biased region" description="Basic and acidic residues" evidence="1">
    <location>
        <begin position="41"/>
        <end position="50"/>
    </location>
</feature>
<keyword evidence="3" id="KW-1185">Reference proteome</keyword>
<comment type="caution">
    <text evidence="2">The sequence shown here is derived from an EMBL/GenBank/DDBJ whole genome shotgun (WGS) entry which is preliminary data.</text>
</comment>
<name>A0AAE0ZEH4_9GAST</name>
<dbReference type="EMBL" id="JAWDGP010004190">
    <property type="protein sequence ID" value="KAK3766902.1"/>
    <property type="molecule type" value="Genomic_DNA"/>
</dbReference>